<feature type="compositionally biased region" description="Basic and acidic residues" evidence="1">
    <location>
        <begin position="197"/>
        <end position="206"/>
    </location>
</feature>
<protein>
    <submittedName>
        <fullName evidence="2">Uncharacterized protein</fullName>
    </submittedName>
</protein>
<proteinExistence type="predicted"/>
<feature type="region of interest" description="Disordered" evidence="1">
    <location>
        <begin position="168"/>
        <end position="206"/>
    </location>
</feature>
<keyword evidence="3" id="KW-1185">Reference proteome</keyword>
<evidence type="ECO:0000313" key="3">
    <source>
        <dbReference type="Proteomes" id="UP000774617"/>
    </source>
</evidence>
<dbReference type="EMBL" id="JAGTJR010000040">
    <property type="protein sequence ID" value="KAH7032336.1"/>
    <property type="molecule type" value="Genomic_DNA"/>
</dbReference>
<organism evidence="2 3">
    <name type="scientific">Macrophomina phaseolina</name>
    <dbReference type="NCBI Taxonomy" id="35725"/>
    <lineage>
        <taxon>Eukaryota</taxon>
        <taxon>Fungi</taxon>
        <taxon>Dikarya</taxon>
        <taxon>Ascomycota</taxon>
        <taxon>Pezizomycotina</taxon>
        <taxon>Dothideomycetes</taxon>
        <taxon>Dothideomycetes incertae sedis</taxon>
        <taxon>Botryosphaeriales</taxon>
        <taxon>Botryosphaeriaceae</taxon>
        <taxon>Macrophomina</taxon>
    </lineage>
</organism>
<dbReference type="Proteomes" id="UP000774617">
    <property type="component" value="Unassembled WGS sequence"/>
</dbReference>
<gene>
    <name evidence="2" type="ORF">B0J12DRAFT_302629</name>
</gene>
<comment type="caution">
    <text evidence="2">The sequence shown here is derived from an EMBL/GenBank/DDBJ whole genome shotgun (WGS) entry which is preliminary data.</text>
</comment>
<name>A0ABQ8FZZ8_9PEZI</name>
<evidence type="ECO:0000256" key="1">
    <source>
        <dbReference type="SAM" id="MobiDB-lite"/>
    </source>
</evidence>
<sequence length="206" mass="23140">YNSCCYFCRARNGSSDTVPLEKLPTPLSTCAAAAALLSAQTNSPSTFPCISRPITDAHTHTHPYIHTHIHKYSDTHTFPRTCAPAAANGRKEARSLRGILGQQHERRRRRRPVLRQLALSRVLLPRLQLDFARRWQGASVVPGVRGRLLHSQCGRRLSKQESRWWRRRHAEGVQGGAPEREEGRVAVLRSPEQDNDGAERDSLADA</sequence>
<feature type="non-terminal residue" evidence="2">
    <location>
        <position position="1"/>
    </location>
</feature>
<evidence type="ECO:0000313" key="2">
    <source>
        <dbReference type="EMBL" id="KAH7032336.1"/>
    </source>
</evidence>
<accession>A0ABQ8FZZ8</accession>
<reference evidence="2 3" key="1">
    <citation type="journal article" date="2021" name="Nat. Commun.">
        <title>Genetic determinants of endophytism in the Arabidopsis root mycobiome.</title>
        <authorList>
            <person name="Mesny F."/>
            <person name="Miyauchi S."/>
            <person name="Thiergart T."/>
            <person name="Pickel B."/>
            <person name="Atanasova L."/>
            <person name="Karlsson M."/>
            <person name="Huettel B."/>
            <person name="Barry K.W."/>
            <person name="Haridas S."/>
            <person name="Chen C."/>
            <person name="Bauer D."/>
            <person name="Andreopoulos W."/>
            <person name="Pangilinan J."/>
            <person name="LaButti K."/>
            <person name="Riley R."/>
            <person name="Lipzen A."/>
            <person name="Clum A."/>
            <person name="Drula E."/>
            <person name="Henrissat B."/>
            <person name="Kohler A."/>
            <person name="Grigoriev I.V."/>
            <person name="Martin F.M."/>
            <person name="Hacquard S."/>
        </authorList>
    </citation>
    <scope>NUCLEOTIDE SEQUENCE [LARGE SCALE GENOMIC DNA]</scope>
    <source>
        <strain evidence="2 3">MPI-SDFR-AT-0080</strain>
    </source>
</reference>